<dbReference type="InterPro" id="IPR016039">
    <property type="entry name" value="Thiolase-like"/>
</dbReference>
<feature type="domain" description="Beta-ketoacyl-[acyl-carrier-protein] synthase III C-terminal" evidence="3">
    <location>
        <begin position="243"/>
        <end position="330"/>
    </location>
</feature>
<dbReference type="RefSeq" id="WP_182801891.1">
    <property type="nucleotide sequence ID" value="NZ_CP060007.1"/>
</dbReference>
<gene>
    <name evidence="5" type="ORF">H4075_16290</name>
</gene>
<dbReference type="GO" id="GO:0006633">
    <property type="term" value="P:fatty acid biosynthetic process"/>
    <property type="evidence" value="ECO:0007669"/>
    <property type="project" value="InterPro"/>
</dbReference>
<dbReference type="AlphaFoldDB" id="A0A7G5XDS6"/>
<evidence type="ECO:0000313" key="6">
    <source>
        <dbReference type="Proteomes" id="UP000515344"/>
    </source>
</evidence>
<reference evidence="6" key="1">
    <citation type="submission" date="2020-08" db="EMBL/GenBank/DDBJ databases">
        <title>Lacibacter sp. S13-6-6 genome sequencing.</title>
        <authorList>
            <person name="Jin L."/>
        </authorList>
    </citation>
    <scope>NUCLEOTIDE SEQUENCE [LARGE SCALE GENOMIC DNA]</scope>
    <source>
        <strain evidence="6">S13-6-6</strain>
    </source>
</reference>
<dbReference type="GO" id="GO:0044550">
    <property type="term" value="P:secondary metabolite biosynthetic process"/>
    <property type="evidence" value="ECO:0007669"/>
    <property type="project" value="TreeGrafter"/>
</dbReference>
<keyword evidence="6" id="KW-1185">Reference proteome</keyword>
<feature type="domain" description="Beta-ketoacyl-[acyl-carrier-protein] synthase III N-terminal" evidence="4">
    <location>
        <begin position="109"/>
        <end position="185"/>
    </location>
</feature>
<evidence type="ECO:0000259" key="3">
    <source>
        <dbReference type="Pfam" id="PF08541"/>
    </source>
</evidence>
<dbReference type="Pfam" id="PF08541">
    <property type="entry name" value="ACP_syn_III_C"/>
    <property type="match status" value="1"/>
</dbReference>
<sequence>MKRVFIEHIESYLPDERICNEQVEQRIRAGGFDIQAGLLEKMIGSEIRYYARNDEQVSDMAVSAAQKLLHHYPDRKIDLLIFAAASGDLIEPATVNIVQQKLGLTCPGFDLKNACNSVTNAIEIASALLLNNSYKNILIVSGEKTSDSIKYTNIEKETIKDHFAAYSFGDAGVALLLTTTTEDKGLFYQRHQTFGEHWNLCRIEGGGSMFPNDASKLVFSGDTFGLKNVIYEIAPPFVKDCIQEAGLTVNDIDLICTHQVSKDTYRMVAETLSYDVNKIMQTFHLYGNTAATSVPIAYQQSLLDGRLQKGNIVMLLGMAAGINISVQLMKV</sequence>
<keyword evidence="1" id="KW-0808">Transferase</keyword>
<organism evidence="5 6">
    <name type="scientific">Lacibacter sediminis</name>
    <dbReference type="NCBI Taxonomy" id="2760713"/>
    <lineage>
        <taxon>Bacteria</taxon>
        <taxon>Pseudomonadati</taxon>
        <taxon>Bacteroidota</taxon>
        <taxon>Chitinophagia</taxon>
        <taxon>Chitinophagales</taxon>
        <taxon>Chitinophagaceae</taxon>
        <taxon>Lacibacter</taxon>
    </lineage>
</organism>
<dbReference type="PANTHER" id="PTHR34069:SF2">
    <property type="entry name" value="BETA-KETOACYL-[ACYL-CARRIER-PROTEIN] SYNTHASE III"/>
    <property type="match status" value="1"/>
</dbReference>
<dbReference type="SUPFAM" id="SSF53901">
    <property type="entry name" value="Thiolase-like"/>
    <property type="match status" value="1"/>
</dbReference>
<evidence type="ECO:0000259" key="4">
    <source>
        <dbReference type="Pfam" id="PF08545"/>
    </source>
</evidence>
<dbReference type="InterPro" id="IPR013751">
    <property type="entry name" value="ACP_syn_III_N"/>
</dbReference>
<evidence type="ECO:0000313" key="5">
    <source>
        <dbReference type="EMBL" id="QNA43629.1"/>
    </source>
</evidence>
<accession>A0A7G5XDS6</accession>
<evidence type="ECO:0000256" key="1">
    <source>
        <dbReference type="ARBA" id="ARBA00022679"/>
    </source>
</evidence>
<keyword evidence="2" id="KW-0012">Acyltransferase</keyword>
<proteinExistence type="predicted"/>
<dbReference type="KEGG" id="lacs:H4075_16290"/>
<protein>
    <submittedName>
        <fullName evidence="5">Ketoacyl-ACP synthase III</fullName>
    </submittedName>
</protein>
<name>A0A7G5XDS6_9BACT</name>
<dbReference type="CDD" id="cd00830">
    <property type="entry name" value="KAS_III"/>
    <property type="match status" value="1"/>
</dbReference>
<dbReference type="PANTHER" id="PTHR34069">
    <property type="entry name" value="3-OXOACYL-[ACYL-CARRIER-PROTEIN] SYNTHASE 3"/>
    <property type="match status" value="1"/>
</dbReference>
<dbReference type="InterPro" id="IPR013747">
    <property type="entry name" value="ACP_syn_III_C"/>
</dbReference>
<dbReference type="EMBL" id="CP060007">
    <property type="protein sequence ID" value="QNA43629.1"/>
    <property type="molecule type" value="Genomic_DNA"/>
</dbReference>
<dbReference type="Proteomes" id="UP000515344">
    <property type="component" value="Chromosome"/>
</dbReference>
<dbReference type="Pfam" id="PF08545">
    <property type="entry name" value="ACP_syn_III"/>
    <property type="match status" value="1"/>
</dbReference>
<evidence type="ECO:0000256" key="2">
    <source>
        <dbReference type="ARBA" id="ARBA00023315"/>
    </source>
</evidence>
<dbReference type="Gene3D" id="3.40.47.10">
    <property type="match status" value="2"/>
</dbReference>
<dbReference type="GO" id="GO:0004315">
    <property type="term" value="F:3-oxoacyl-[acyl-carrier-protein] synthase activity"/>
    <property type="evidence" value="ECO:0007669"/>
    <property type="project" value="InterPro"/>
</dbReference>